<feature type="domain" description="DNA methylase adenine-specific" evidence="8">
    <location>
        <begin position="157"/>
        <end position="464"/>
    </location>
</feature>
<dbReference type="InterPro" id="IPR029063">
    <property type="entry name" value="SAM-dependent_MTases_sf"/>
</dbReference>
<dbReference type="Pfam" id="PF12161">
    <property type="entry name" value="HsdM_N"/>
    <property type="match status" value="1"/>
</dbReference>
<dbReference type="Proteomes" id="UP001222680">
    <property type="component" value="Chromosome"/>
</dbReference>
<gene>
    <name evidence="10" type="ORF">MAY91_09290</name>
</gene>
<evidence type="ECO:0000256" key="7">
    <source>
        <dbReference type="ARBA" id="ARBA00047942"/>
    </source>
</evidence>
<keyword evidence="3" id="KW-0489">Methyltransferase</keyword>
<evidence type="ECO:0000256" key="1">
    <source>
        <dbReference type="ARBA" id="ARBA00006594"/>
    </source>
</evidence>
<dbReference type="PRINTS" id="PR00507">
    <property type="entry name" value="N12N6MTFRASE"/>
</dbReference>
<evidence type="ECO:0000256" key="4">
    <source>
        <dbReference type="ARBA" id="ARBA00022679"/>
    </source>
</evidence>
<comment type="catalytic activity">
    <reaction evidence="7">
        <text>a 2'-deoxyadenosine in DNA + S-adenosyl-L-methionine = an N(6)-methyl-2'-deoxyadenosine in DNA + S-adenosyl-L-homocysteine + H(+)</text>
        <dbReference type="Rhea" id="RHEA:15197"/>
        <dbReference type="Rhea" id="RHEA-COMP:12418"/>
        <dbReference type="Rhea" id="RHEA-COMP:12419"/>
        <dbReference type="ChEBI" id="CHEBI:15378"/>
        <dbReference type="ChEBI" id="CHEBI:57856"/>
        <dbReference type="ChEBI" id="CHEBI:59789"/>
        <dbReference type="ChEBI" id="CHEBI:90615"/>
        <dbReference type="ChEBI" id="CHEBI:90616"/>
        <dbReference type="EC" id="2.1.1.72"/>
    </reaction>
</comment>
<dbReference type="Gene3D" id="3.40.50.150">
    <property type="entry name" value="Vaccinia Virus protein VP39"/>
    <property type="match status" value="1"/>
</dbReference>
<protein>
    <recommendedName>
        <fullName evidence="2">site-specific DNA-methyltransferase (adenine-specific)</fullName>
        <ecNumber evidence="2">2.1.1.72</ecNumber>
    </recommendedName>
</protein>
<organism evidence="10 11">
    <name type="scientific">Edwardsiella ictaluri</name>
    <dbReference type="NCBI Taxonomy" id="67780"/>
    <lineage>
        <taxon>Bacteria</taxon>
        <taxon>Pseudomonadati</taxon>
        <taxon>Pseudomonadota</taxon>
        <taxon>Gammaproteobacteria</taxon>
        <taxon>Enterobacterales</taxon>
        <taxon>Hafniaceae</taxon>
        <taxon>Edwardsiella</taxon>
    </lineage>
</organism>
<dbReference type="RefSeq" id="WP_049640036.1">
    <property type="nucleotide sequence ID" value="NZ_CP113159.1"/>
</dbReference>
<dbReference type="EMBL" id="CP092014">
    <property type="protein sequence ID" value="WFN95210.1"/>
    <property type="molecule type" value="Genomic_DNA"/>
</dbReference>
<evidence type="ECO:0000259" key="9">
    <source>
        <dbReference type="Pfam" id="PF12161"/>
    </source>
</evidence>
<dbReference type="InterPro" id="IPR003356">
    <property type="entry name" value="DNA_methylase_A-5"/>
</dbReference>
<evidence type="ECO:0000313" key="10">
    <source>
        <dbReference type="EMBL" id="WFN95210.1"/>
    </source>
</evidence>
<dbReference type="InterPro" id="IPR002052">
    <property type="entry name" value="DNA_methylase_N6_adenine_CS"/>
</dbReference>
<sequence>MTNTNFSQTAAFIWSVADLLRGDFKQSQYGRVILPFTLLRRLECVLAESKDAVVAKYDELKTSPLPEEAKQKFLLRASGLAFFNTSKMDLGKMGQNDIKANLENYVQAFSPDAREIFEHFKFSEFVGLLEDANLLFKVVKKFATTDLSPKAISNYEMGLVFEELIRRFAESSNETAGEHFTPRDIVRLTTSLVFMEDDEALTQDGIIRTIYDPTAGTGGFLSSGMEYVHELNPNAVMRAFGQELNPESYAICKADMLIKGQDVSRIKLGNTLSNDQLPQDQFDYMLSNPPFGVDWKKIEGEINDEHTQKGFNGRFGPGLPRVSDGSLLFLMHLISKMRDSHNVDGSVSNGGRIGIILNGSPLFTGGAGSGESEIRRYILEADLLEGIVALPTDMFYNTGIATYVWILSNQKAAERKGKVQLIDGSNLCGKMRKSLGSKRNLMGEDDIKLITQTFGDFKVMNATALEALGLEKAAEQKSNRGRQPATAKAEAPKTFASKIFNSTDFGYRRLTIERPLRLSAQVTDETIATLRFAPKPFNAPMERLYDEFAPQWQAESYGDLSGLEAEARAIIKAEFTELKEKQIKDLLDSKLWLAQRALMEKAQQIQAALGTQAGGKTLVSNDFNQFQLILKGAIKTAGVKLDAKENKQFIDAITSKNPDAEPVVKKVLKEAAQPLYGAFEYKGKVVEFAQDGELRDNENVPLNPARSTSNLIENYVQAEVLPHVNDAWINADKRDAKDGEVGIVGYEIPFNRHFYVYQPPRPLSEIDADLDAVSTEIMKLLQEVHS</sequence>
<proteinExistence type="inferred from homology"/>
<accession>A0ABY8GCP2</accession>
<keyword evidence="4" id="KW-0808">Transferase</keyword>
<keyword evidence="6" id="KW-0680">Restriction system</keyword>
<evidence type="ECO:0000256" key="5">
    <source>
        <dbReference type="ARBA" id="ARBA00022691"/>
    </source>
</evidence>
<dbReference type="Gene3D" id="1.20.1260.30">
    <property type="match status" value="1"/>
</dbReference>
<feature type="domain" description="N6 adenine-specific DNA methyltransferase N-terminal" evidence="9">
    <location>
        <begin position="10"/>
        <end position="142"/>
    </location>
</feature>
<evidence type="ECO:0000256" key="2">
    <source>
        <dbReference type="ARBA" id="ARBA00011900"/>
    </source>
</evidence>
<dbReference type="InterPro" id="IPR051537">
    <property type="entry name" value="DNA_Adenine_Mtase"/>
</dbReference>
<evidence type="ECO:0000313" key="11">
    <source>
        <dbReference type="Proteomes" id="UP001222680"/>
    </source>
</evidence>
<reference evidence="10 11" key="1">
    <citation type="submission" date="2022-02" db="EMBL/GenBank/DDBJ databases">
        <title>Phenotypic, genotypic and serological characterization of Edwardsiella ictaluri from catfish and ornamental fish species.</title>
        <authorList>
            <person name="Rose D."/>
            <person name="Tekedar H.C."/>
            <person name="Waldbieser G.C."/>
            <person name="Aarattuthodi S."/>
            <person name="Griffin M.J."/>
        </authorList>
    </citation>
    <scope>NUCLEOTIDE SEQUENCE [LARGE SCALE GENOMIC DNA]</scope>
    <source>
        <strain evidence="10 11">13 TAL-140 K3</strain>
    </source>
</reference>
<dbReference type="InterPro" id="IPR038333">
    <property type="entry name" value="T1MK-like_N_sf"/>
</dbReference>
<dbReference type="PROSITE" id="PS00092">
    <property type="entry name" value="N6_MTASE"/>
    <property type="match status" value="1"/>
</dbReference>
<keyword evidence="11" id="KW-1185">Reference proteome</keyword>
<name>A0ABY8GCP2_EDWIC</name>
<dbReference type="Pfam" id="PF02384">
    <property type="entry name" value="N6_Mtase"/>
    <property type="match status" value="1"/>
</dbReference>
<evidence type="ECO:0000256" key="6">
    <source>
        <dbReference type="ARBA" id="ARBA00022747"/>
    </source>
</evidence>
<dbReference type="PANTHER" id="PTHR42933">
    <property type="entry name" value="SLR6095 PROTEIN"/>
    <property type="match status" value="1"/>
</dbReference>
<dbReference type="EC" id="2.1.1.72" evidence="2"/>
<keyword evidence="5" id="KW-0949">S-adenosyl-L-methionine</keyword>
<evidence type="ECO:0000256" key="3">
    <source>
        <dbReference type="ARBA" id="ARBA00022603"/>
    </source>
</evidence>
<evidence type="ECO:0000259" key="8">
    <source>
        <dbReference type="Pfam" id="PF02384"/>
    </source>
</evidence>
<dbReference type="InterPro" id="IPR022749">
    <property type="entry name" value="D12N6_MeTrfase_N"/>
</dbReference>
<dbReference type="SUPFAM" id="SSF53335">
    <property type="entry name" value="S-adenosyl-L-methionine-dependent methyltransferases"/>
    <property type="match status" value="1"/>
</dbReference>
<comment type="similarity">
    <text evidence="1">Belongs to the N(4)/N(6)-methyltransferase family.</text>
</comment>
<dbReference type="PANTHER" id="PTHR42933:SF3">
    <property type="entry name" value="TYPE I RESTRICTION ENZYME MJAVIII METHYLASE SUBUNIT"/>
    <property type="match status" value="1"/>
</dbReference>